<gene>
    <name evidence="5" type="ORF">B0I36DRAFT_382245</name>
</gene>
<evidence type="ECO:0000313" key="6">
    <source>
        <dbReference type="Proteomes" id="UP000756346"/>
    </source>
</evidence>
<proteinExistence type="predicted"/>
<dbReference type="SMART" id="SM00248">
    <property type="entry name" value="ANK"/>
    <property type="match status" value="12"/>
</dbReference>
<dbReference type="SUPFAM" id="SSF48403">
    <property type="entry name" value="Ankyrin repeat"/>
    <property type="match status" value="3"/>
</dbReference>
<feature type="repeat" description="ANK" evidence="3">
    <location>
        <begin position="456"/>
        <end position="488"/>
    </location>
</feature>
<dbReference type="GeneID" id="70190451"/>
<dbReference type="Proteomes" id="UP000756346">
    <property type="component" value="Unassembled WGS sequence"/>
</dbReference>
<dbReference type="PANTHER" id="PTHR24198:SF165">
    <property type="entry name" value="ANKYRIN REPEAT-CONTAINING PROTEIN-RELATED"/>
    <property type="match status" value="1"/>
</dbReference>
<keyword evidence="6" id="KW-1185">Reference proteome</keyword>
<evidence type="ECO:0000313" key="5">
    <source>
        <dbReference type="EMBL" id="KAH7035564.1"/>
    </source>
</evidence>
<evidence type="ECO:0000256" key="1">
    <source>
        <dbReference type="ARBA" id="ARBA00022737"/>
    </source>
</evidence>
<dbReference type="PANTHER" id="PTHR24198">
    <property type="entry name" value="ANKYRIN REPEAT AND PROTEIN KINASE DOMAIN-CONTAINING PROTEIN"/>
    <property type="match status" value="1"/>
</dbReference>
<dbReference type="Pfam" id="PF12796">
    <property type="entry name" value="Ank_2"/>
    <property type="match status" value="2"/>
</dbReference>
<keyword evidence="2 3" id="KW-0040">ANK repeat</keyword>
<evidence type="ECO:0000256" key="3">
    <source>
        <dbReference type="PROSITE-ProRule" id="PRU00023"/>
    </source>
</evidence>
<dbReference type="PROSITE" id="PS50297">
    <property type="entry name" value="ANK_REP_REGION"/>
    <property type="match status" value="4"/>
</dbReference>
<feature type="region of interest" description="Disordered" evidence="4">
    <location>
        <begin position="979"/>
        <end position="1009"/>
    </location>
</feature>
<dbReference type="RefSeq" id="XP_046015657.1">
    <property type="nucleotide sequence ID" value="XM_046160905.1"/>
</dbReference>
<dbReference type="EMBL" id="JAGTJQ010000003">
    <property type="protein sequence ID" value="KAH7035564.1"/>
    <property type="molecule type" value="Genomic_DNA"/>
</dbReference>
<dbReference type="InterPro" id="IPR036770">
    <property type="entry name" value="Ankyrin_rpt-contain_sf"/>
</dbReference>
<comment type="caution">
    <text evidence="5">The sequence shown here is derived from an EMBL/GenBank/DDBJ whole genome shotgun (WGS) entry which is preliminary data.</text>
</comment>
<dbReference type="PROSITE" id="PS50088">
    <property type="entry name" value="ANK_REPEAT"/>
    <property type="match status" value="4"/>
</dbReference>
<dbReference type="OrthoDB" id="341259at2759"/>
<feature type="region of interest" description="Disordered" evidence="4">
    <location>
        <begin position="111"/>
        <end position="135"/>
    </location>
</feature>
<feature type="repeat" description="ANK" evidence="3">
    <location>
        <begin position="327"/>
        <end position="356"/>
    </location>
</feature>
<evidence type="ECO:0000256" key="2">
    <source>
        <dbReference type="ARBA" id="ARBA00023043"/>
    </source>
</evidence>
<name>A0A9P9BTF6_9PEZI</name>
<organism evidence="5 6">
    <name type="scientific">Microdochium trichocladiopsis</name>
    <dbReference type="NCBI Taxonomy" id="1682393"/>
    <lineage>
        <taxon>Eukaryota</taxon>
        <taxon>Fungi</taxon>
        <taxon>Dikarya</taxon>
        <taxon>Ascomycota</taxon>
        <taxon>Pezizomycotina</taxon>
        <taxon>Sordariomycetes</taxon>
        <taxon>Xylariomycetidae</taxon>
        <taxon>Xylariales</taxon>
        <taxon>Microdochiaceae</taxon>
        <taxon>Microdochium</taxon>
    </lineage>
</organism>
<dbReference type="AlphaFoldDB" id="A0A9P9BTF6"/>
<dbReference type="Pfam" id="PF00023">
    <property type="entry name" value="Ank"/>
    <property type="match status" value="2"/>
</dbReference>
<feature type="repeat" description="ANK" evidence="3">
    <location>
        <begin position="148"/>
        <end position="180"/>
    </location>
</feature>
<accession>A0A9P9BTF6</accession>
<sequence>MAHFSNLSAELILLIAELLEDRSLLSFSHTNRRHYALADPLRYKREAASETSTFLLWAARHGRSSVVQKLIEHGVNVNLQDTSGIQPPKVRLAAQYTYSDACSPLRAREIPESPLEGPRTVDEFEDPSDTEDERGDWEYSVGTVTTKTKWSALHLAAAYGHGDIVDLLLDNGADIEAEAFGLCTCGQRSKSSRYIFLFPDPDPTWSALHIAICQGQDHVACRLMQRGASLVAKTGPQGHTGSLVLRSGSSGTADPDVDGDETQSAPTSPGLLTDVAEGDSAQAIQAGFLSNWADFTALHYAAAYGSLAMIRKIQEALPDDVNTPDAAGQTPLAYAYKLGRIDDVVTYLVGEGAEIDCLAGPTDTPLILSCQSRHFLDVVKLIQLGARAQQRIRSVNLTPLHLCCMKPRLNTDLCADERPCWPRPKTIEDAFLEQHQIEAVQALLGAGAKVDARDMCQRTPLVYAAQYATLPIVQLLLDAGADPSSAAQLESSDRIDSSDRVVRSVLMAVAFAGYKRYATDNDAVFRCLVHAGADVNFQDSRGQTVLHVLAKLLVKAISEYNGTSTQRCVENIKTLVASGRVDYSLRDEDGKLAVEYAIREAACRISEVIPVKTISRAITTTDLIRIRDSVVRSVLAEKSMDRTMEALEYLHLVYPRFIYGRPETLFMTIKSGHQHLAIRLLEKGADRSYKSRAGENLLHIACQKRLGELAHKLLEMGMPADAISKSGETPISAYVDSVLRMALGGPVDWGKHPSILSLVEKGADPHRIYCTPPSDRPRHFFQWHECPLDRIISRGDHDFARAILSLSPPSRATKGGSPLTRSYLHRACSFSYKVPDLGFVKFLLTYGSLDVNGKNSYGRTVLSELVDSITPMAPRISPFNHGVPTVRNLDEQTTSYLLDTGEYSPLARSDLFLECVKLLESHGAEWTTESAVLGAGQRGGEEVVTTPAKELKRQLEYTGSDAASRQGLEFIRSQLVDPDWDPDALSPGESPFKGGPWSSLSATAGDAVE</sequence>
<feature type="region of interest" description="Disordered" evidence="4">
    <location>
        <begin position="232"/>
        <end position="271"/>
    </location>
</feature>
<keyword evidence="1" id="KW-0677">Repeat</keyword>
<evidence type="ECO:0000256" key="4">
    <source>
        <dbReference type="SAM" id="MobiDB-lite"/>
    </source>
</evidence>
<dbReference type="Gene3D" id="1.25.40.20">
    <property type="entry name" value="Ankyrin repeat-containing domain"/>
    <property type="match status" value="5"/>
</dbReference>
<protein>
    <submittedName>
        <fullName evidence="5">Ankyrin repeat-containing domain protein</fullName>
    </submittedName>
</protein>
<reference evidence="5" key="1">
    <citation type="journal article" date="2021" name="Nat. Commun.">
        <title>Genetic determinants of endophytism in the Arabidopsis root mycobiome.</title>
        <authorList>
            <person name="Mesny F."/>
            <person name="Miyauchi S."/>
            <person name="Thiergart T."/>
            <person name="Pickel B."/>
            <person name="Atanasova L."/>
            <person name="Karlsson M."/>
            <person name="Huettel B."/>
            <person name="Barry K.W."/>
            <person name="Haridas S."/>
            <person name="Chen C."/>
            <person name="Bauer D."/>
            <person name="Andreopoulos W."/>
            <person name="Pangilinan J."/>
            <person name="LaButti K."/>
            <person name="Riley R."/>
            <person name="Lipzen A."/>
            <person name="Clum A."/>
            <person name="Drula E."/>
            <person name="Henrissat B."/>
            <person name="Kohler A."/>
            <person name="Grigoriev I.V."/>
            <person name="Martin F.M."/>
            <person name="Hacquard S."/>
        </authorList>
    </citation>
    <scope>NUCLEOTIDE SEQUENCE</scope>
    <source>
        <strain evidence="5">MPI-CAGE-CH-0230</strain>
    </source>
</reference>
<dbReference type="InterPro" id="IPR002110">
    <property type="entry name" value="Ankyrin_rpt"/>
</dbReference>
<feature type="repeat" description="ANK" evidence="3">
    <location>
        <begin position="50"/>
        <end position="82"/>
    </location>
</feature>
<feature type="compositionally biased region" description="Acidic residues" evidence="4">
    <location>
        <begin position="123"/>
        <end position="135"/>
    </location>
</feature>